<evidence type="ECO:0000313" key="3">
    <source>
        <dbReference type="Proteomes" id="UP000787625"/>
    </source>
</evidence>
<dbReference type="Pfam" id="PF14092">
    <property type="entry name" value="DUF4270"/>
    <property type="match status" value="1"/>
</dbReference>
<dbReference type="PROSITE" id="PS51257">
    <property type="entry name" value="PROKAR_LIPOPROTEIN"/>
    <property type="match status" value="1"/>
</dbReference>
<dbReference type="EMBL" id="DWUP01000015">
    <property type="protein sequence ID" value="HJD52274.1"/>
    <property type="molecule type" value="Genomic_DNA"/>
</dbReference>
<organism evidence="2 3">
    <name type="scientific">Candidatus Avibacteroides avistercoris</name>
    <dbReference type="NCBI Taxonomy" id="2840690"/>
    <lineage>
        <taxon>Bacteria</taxon>
        <taxon>Pseudomonadati</taxon>
        <taxon>Bacteroidota</taxon>
        <taxon>Bacteroidia</taxon>
        <taxon>Bacteroidales</taxon>
        <taxon>Bacteroidaceae</taxon>
        <taxon>Bacteroidaceae incertae sedis</taxon>
        <taxon>Candidatus Avibacteroides</taxon>
    </lineage>
</organism>
<gene>
    <name evidence="2" type="ORF">IAA93_00885</name>
</gene>
<dbReference type="InterPro" id="IPR025366">
    <property type="entry name" value="DUF4270"/>
</dbReference>
<dbReference type="Proteomes" id="UP000787625">
    <property type="component" value="Unassembled WGS sequence"/>
</dbReference>
<evidence type="ECO:0000256" key="1">
    <source>
        <dbReference type="SAM" id="SignalP"/>
    </source>
</evidence>
<reference evidence="2" key="2">
    <citation type="submission" date="2021-04" db="EMBL/GenBank/DDBJ databases">
        <authorList>
            <person name="Gilroy R."/>
        </authorList>
    </citation>
    <scope>NUCLEOTIDE SEQUENCE</scope>
    <source>
        <strain evidence="2">MalCec1-1739</strain>
    </source>
</reference>
<dbReference type="AlphaFoldDB" id="A0A9D2UH67"/>
<protein>
    <submittedName>
        <fullName evidence="2">DUF4270 domain-containing protein</fullName>
    </submittedName>
</protein>
<name>A0A9D2UH67_9BACT</name>
<sequence>MMRNLLAVLAVLMAVLTAGCDDTTEDLGLNLRSDNDIVESKGRVFPVEFENFEVDEDSIYTNSATGYLGKYSDDVFGDLTAGFMTQLYCQNGFTFDFDQMVKEPVGIDAETGDTIYEFADVTCYVNLGYDSFFGDSVNPCEVEVYRITRELTDEMTSSVDPEGDGFYDPETDFLGRVTYTAANTYIDEDERTEDRNVVIRIPDEVGQHIINLNNLHPEYFTNSTTFNRDVINGLYLKPTLGDGTMLYVNSSSLNINFLMYADSAGIYPIKRKQPGYTDQDSTSLYSVSFNSTREVYQVNTFANVMNEEVVNDNENTYIKSPAGIFTTVKLPVGQIAGELANDTILQMRLTLQAYNQYDNGAEIGMDKPDEVLLVPKDEVYSFFRSNSLPDNHSSYTTSLNTSDNTYVFENISALVVEAISRARAANGGDVPSDLVEEVVVLPVTVSRETVNDDDQITSVRNDLMPQYARLVKAGNKLEVSYISIGSGDGAD</sequence>
<keyword evidence="1" id="KW-0732">Signal</keyword>
<feature type="chain" id="PRO_5038403282" evidence="1">
    <location>
        <begin position="21"/>
        <end position="491"/>
    </location>
</feature>
<evidence type="ECO:0000313" key="2">
    <source>
        <dbReference type="EMBL" id="HJD52274.1"/>
    </source>
</evidence>
<feature type="signal peptide" evidence="1">
    <location>
        <begin position="1"/>
        <end position="20"/>
    </location>
</feature>
<comment type="caution">
    <text evidence="2">The sequence shown here is derived from an EMBL/GenBank/DDBJ whole genome shotgun (WGS) entry which is preliminary data.</text>
</comment>
<accession>A0A9D2UH67</accession>
<proteinExistence type="predicted"/>
<reference evidence="2" key="1">
    <citation type="journal article" date="2021" name="PeerJ">
        <title>Extensive microbial diversity within the chicken gut microbiome revealed by metagenomics and culture.</title>
        <authorList>
            <person name="Gilroy R."/>
            <person name="Ravi A."/>
            <person name="Getino M."/>
            <person name="Pursley I."/>
            <person name="Horton D.L."/>
            <person name="Alikhan N.F."/>
            <person name="Baker D."/>
            <person name="Gharbi K."/>
            <person name="Hall N."/>
            <person name="Watson M."/>
            <person name="Adriaenssens E.M."/>
            <person name="Foster-Nyarko E."/>
            <person name="Jarju S."/>
            <person name="Secka A."/>
            <person name="Antonio M."/>
            <person name="Oren A."/>
            <person name="Chaudhuri R.R."/>
            <person name="La Ragione R."/>
            <person name="Hildebrand F."/>
            <person name="Pallen M.J."/>
        </authorList>
    </citation>
    <scope>NUCLEOTIDE SEQUENCE</scope>
    <source>
        <strain evidence="2">MalCec1-1739</strain>
    </source>
</reference>